<dbReference type="GO" id="GO:0016020">
    <property type="term" value="C:membrane"/>
    <property type="evidence" value="ECO:0007669"/>
    <property type="project" value="TreeGrafter"/>
</dbReference>
<dbReference type="AlphaFoldDB" id="A0A955I5X2"/>
<protein>
    <submittedName>
        <fullName evidence="2">Alpha/beta fold hydrolase</fullName>
    </submittedName>
</protein>
<evidence type="ECO:0000313" key="2">
    <source>
        <dbReference type="EMBL" id="MCA9379207.1"/>
    </source>
</evidence>
<accession>A0A955I5X2</accession>
<dbReference type="Gene3D" id="3.40.50.1820">
    <property type="entry name" value="alpha/beta hydrolase"/>
    <property type="match status" value="1"/>
</dbReference>
<dbReference type="Pfam" id="PF12146">
    <property type="entry name" value="Hydrolase_4"/>
    <property type="match status" value="1"/>
</dbReference>
<dbReference type="SUPFAM" id="SSF53474">
    <property type="entry name" value="alpha/beta-Hydrolases"/>
    <property type="match status" value="1"/>
</dbReference>
<dbReference type="InterPro" id="IPR022742">
    <property type="entry name" value="Hydrolase_4"/>
</dbReference>
<evidence type="ECO:0000313" key="3">
    <source>
        <dbReference type="Proteomes" id="UP000760819"/>
    </source>
</evidence>
<dbReference type="InterPro" id="IPR050266">
    <property type="entry name" value="AB_hydrolase_sf"/>
</dbReference>
<dbReference type="PANTHER" id="PTHR43798">
    <property type="entry name" value="MONOACYLGLYCEROL LIPASE"/>
    <property type="match status" value="1"/>
</dbReference>
<comment type="caution">
    <text evidence="2">The sequence shown here is derived from an EMBL/GenBank/DDBJ whole genome shotgun (WGS) entry which is preliminary data.</text>
</comment>
<organism evidence="2 3">
    <name type="scientific">Candidatus Dojkabacteria bacterium</name>
    <dbReference type="NCBI Taxonomy" id="2099670"/>
    <lineage>
        <taxon>Bacteria</taxon>
        <taxon>Candidatus Dojkabacteria</taxon>
    </lineage>
</organism>
<gene>
    <name evidence="2" type="ORF">KC640_02155</name>
</gene>
<evidence type="ECO:0000259" key="1">
    <source>
        <dbReference type="Pfam" id="PF12146"/>
    </source>
</evidence>
<sequence length="255" mass="28553">MDTLKFKYQDAELEYTKLRPRLPNNLLRSLTGRPTQVLFLHGFNEPFSKHESLLRGISSQGFEVFAINMPGHGASGKLELITWDILVDIVVQFAQNQKLSKPILFGYSMGGGIALKVLESKKIEIDSLRLISPFCYSQTVESLRTAAGFLQEAVNVVENAQKTSKPIPLVNPASTAYTVSAYLNIFLNFVIDISHNKKSILVILPELDPVIRIDSAEQVLRAIPNLTIYTLPDASHDIYYLSQEQENAIISKLFN</sequence>
<reference evidence="2" key="1">
    <citation type="submission" date="2020-04" db="EMBL/GenBank/DDBJ databases">
        <authorList>
            <person name="Zhang T."/>
        </authorList>
    </citation>
    <scope>NUCLEOTIDE SEQUENCE</scope>
    <source>
        <strain evidence="2">HKST-UBA12</strain>
    </source>
</reference>
<dbReference type="Proteomes" id="UP000760819">
    <property type="component" value="Unassembled WGS sequence"/>
</dbReference>
<dbReference type="InterPro" id="IPR029058">
    <property type="entry name" value="AB_hydrolase_fold"/>
</dbReference>
<keyword evidence="2" id="KW-0378">Hydrolase</keyword>
<reference evidence="2" key="2">
    <citation type="journal article" date="2021" name="Microbiome">
        <title>Successional dynamics and alternative stable states in a saline activated sludge microbial community over 9 years.</title>
        <authorList>
            <person name="Wang Y."/>
            <person name="Ye J."/>
            <person name="Ju F."/>
            <person name="Liu L."/>
            <person name="Boyd J.A."/>
            <person name="Deng Y."/>
            <person name="Parks D.H."/>
            <person name="Jiang X."/>
            <person name="Yin X."/>
            <person name="Woodcroft B.J."/>
            <person name="Tyson G.W."/>
            <person name="Hugenholtz P."/>
            <person name="Polz M.F."/>
            <person name="Zhang T."/>
        </authorList>
    </citation>
    <scope>NUCLEOTIDE SEQUENCE</scope>
    <source>
        <strain evidence="2">HKST-UBA12</strain>
    </source>
</reference>
<feature type="domain" description="Serine aminopeptidase S33" evidence="1">
    <location>
        <begin position="36"/>
        <end position="238"/>
    </location>
</feature>
<proteinExistence type="predicted"/>
<dbReference type="EMBL" id="JAGQLI010000110">
    <property type="protein sequence ID" value="MCA9379207.1"/>
    <property type="molecule type" value="Genomic_DNA"/>
</dbReference>
<name>A0A955I5X2_9BACT</name>
<dbReference type="PANTHER" id="PTHR43798:SF33">
    <property type="entry name" value="HYDROLASE, PUTATIVE (AFU_ORTHOLOGUE AFUA_2G14860)-RELATED"/>
    <property type="match status" value="1"/>
</dbReference>
<dbReference type="GO" id="GO:0016787">
    <property type="term" value="F:hydrolase activity"/>
    <property type="evidence" value="ECO:0007669"/>
    <property type="project" value="UniProtKB-KW"/>
</dbReference>